<dbReference type="InterPro" id="IPR019903">
    <property type="entry name" value="RIC_family"/>
</dbReference>
<evidence type="ECO:0000256" key="1">
    <source>
        <dbReference type="ARBA" id="ARBA00004496"/>
    </source>
</evidence>
<comment type="subcellular location">
    <subcellularLocation>
        <location evidence="1">Cytoplasm</location>
    </subcellularLocation>
</comment>
<organism evidence="7 8">
    <name type="scientific">Albibacterium profundi</name>
    <dbReference type="NCBI Taxonomy" id="3134906"/>
    <lineage>
        <taxon>Bacteria</taxon>
        <taxon>Pseudomonadati</taxon>
        <taxon>Bacteroidota</taxon>
        <taxon>Sphingobacteriia</taxon>
        <taxon>Sphingobacteriales</taxon>
        <taxon>Sphingobacteriaceae</taxon>
        <taxon>Albibacterium</taxon>
    </lineage>
</organism>
<keyword evidence="3" id="KW-0479">Metal-binding</keyword>
<dbReference type="Pfam" id="PF04405">
    <property type="entry name" value="ScdA_N"/>
    <property type="match status" value="1"/>
</dbReference>
<dbReference type="PANTHER" id="PTHR36438">
    <property type="entry name" value="IRON-SULFUR CLUSTER REPAIR PROTEIN YTFE"/>
    <property type="match status" value="1"/>
</dbReference>
<evidence type="ECO:0000256" key="2">
    <source>
        <dbReference type="ARBA" id="ARBA00022490"/>
    </source>
</evidence>
<keyword evidence="4" id="KW-0408">Iron</keyword>
<dbReference type="Pfam" id="PF10006">
    <property type="entry name" value="DUF2249"/>
    <property type="match status" value="1"/>
</dbReference>
<dbReference type="InterPro" id="IPR012312">
    <property type="entry name" value="Hemerythrin-like"/>
</dbReference>
<dbReference type="Pfam" id="PF01814">
    <property type="entry name" value="Hemerythrin"/>
    <property type="match status" value="1"/>
</dbReference>
<evidence type="ECO:0000313" key="7">
    <source>
        <dbReference type="EMBL" id="MFB5945481.1"/>
    </source>
</evidence>
<evidence type="ECO:0000259" key="5">
    <source>
        <dbReference type="Pfam" id="PF01814"/>
    </source>
</evidence>
<dbReference type="RefSeq" id="WP_375557019.1">
    <property type="nucleotide sequence ID" value="NZ_JBBVGT010000002.1"/>
</dbReference>
<evidence type="ECO:0000313" key="8">
    <source>
        <dbReference type="Proteomes" id="UP001580928"/>
    </source>
</evidence>
<dbReference type="Gene3D" id="1.20.120.520">
    <property type="entry name" value="nmb1532 protein domain like"/>
    <property type="match status" value="1"/>
</dbReference>
<keyword evidence="2" id="KW-0963">Cytoplasm</keyword>
<evidence type="ECO:0000259" key="6">
    <source>
        <dbReference type="Pfam" id="PF10006"/>
    </source>
</evidence>
<keyword evidence="8" id="KW-1185">Reference proteome</keyword>
<sequence length="311" mass="35794">MITSETLDVTTIEPRLKHPTIFQYFDALRPGENFIIHNDHDPKPLYYQLLGERGAIFTWEYLEQGPTSWLVKIAKNKLDSNTNAETVGSIAAKDYRKAEVFKKFGIDFCCGGEKTLKEASEEAGISEEELKTELEEADTVTTAASQDYNKWKIDFLADFISNTHHQYVKENSTVIMGLANKVAQHHGAQHPELWSVNKKVEALMNDLLDHISKEDTILFPAIKELSKNGKRTEKPSIEMIIKMMHEDHDHTGEDLRQLRKLTDDYTLPAEACNSYMYLFEKLKEFEDDTFKHIHLENNILFPKAIDLETQN</sequence>
<reference evidence="7 8" key="1">
    <citation type="submission" date="2024-04" db="EMBL/GenBank/DDBJ databases">
        <title>Albibacterium profundi sp. nov., isolated from sediment of the Challenger Deep of Mariana Trench.</title>
        <authorList>
            <person name="Wang Y."/>
        </authorList>
    </citation>
    <scope>NUCLEOTIDE SEQUENCE [LARGE SCALE GENOMIC DNA]</scope>
    <source>
        <strain evidence="7 8">RHL897</strain>
    </source>
</reference>
<feature type="domain" description="DUF2249" evidence="6">
    <location>
        <begin position="6"/>
        <end position="75"/>
    </location>
</feature>
<accession>A0ABV5CD46</accession>
<comment type="caution">
    <text evidence="7">The sequence shown here is derived from an EMBL/GenBank/DDBJ whole genome shotgun (WGS) entry which is preliminary data.</text>
</comment>
<dbReference type="NCBIfam" id="TIGR03652">
    <property type="entry name" value="FeS_repair_RIC"/>
    <property type="match status" value="1"/>
</dbReference>
<evidence type="ECO:0000256" key="3">
    <source>
        <dbReference type="ARBA" id="ARBA00022723"/>
    </source>
</evidence>
<name>A0ABV5CD46_9SPHI</name>
<dbReference type="EMBL" id="JBBVGT010000002">
    <property type="protein sequence ID" value="MFB5945481.1"/>
    <property type="molecule type" value="Genomic_DNA"/>
</dbReference>
<proteinExistence type="predicted"/>
<protein>
    <submittedName>
        <fullName evidence="7">Iron-sulfur cluster repair di-iron protein</fullName>
    </submittedName>
</protein>
<feature type="domain" description="Hemerythrin-like" evidence="5">
    <location>
        <begin position="164"/>
        <end position="304"/>
    </location>
</feature>
<evidence type="ECO:0000256" key="4">
    <source>
        <dbReference type="ARBA" id="ARBA00023004"/>
    </source>
</evidence>
<dbReference type="Proteomes" id="UP001580928">
    <property type="component" value="Unassembled WGS sequence"/>
</dbReference>
<gene>
    <name evidence="7" type="primary">ric</name>
    <name evidence="7" type="ORF">WKR92_06530</name>
</gene>
<dbReference type="PANTHER" id="PTHR36438:SF1">
    <property type="entry name" value="IRON-SULFUR CLUSTER REPAIR PROTEIN YTFE"/>
    <property type="match status" value="1"/>
</dbReference>
<dbReference type="InterPro" id="IPR018720">
    <property type="entry name" value="DUF2249"/>
</dbReference>